<feature type="disulfide bond" description="Redox-active" evidence="12">
    <location>
        <begin position="39"/>
        <end position="44"/>
    </location>
</feature>
<dbReference type="GO" id="GO:0050660">
    <property type="term" value="F:flavin adenine dinucleotide binding"/>
    <property type="evidence" value="ECO:0007669"/>
    <property type="project" value="InterPro"/>
</dbReference>
<dbReference type="PROSITE" id="PS00076">
    <property type="entry name" value="PYRIDINE_REDOX_1"/>
    <property type="match status" value="1"/>
</dbReference>
<name>A0A1H0FNI9_9BACT</name>
<dbReference type="InterPro" id="IPR001100">
    <property type="entry name" value="Pyr_nuc-diS_OxRdtase"/>
</dbReference>
<sequence length="441" mass="48640">MYDVVIIGAGPGGYQAALEAGKQDLKTALIEEKKLGGTCLNVGCIPTKLFLGATEPIEEIKSLTRIRLGKGHFDLSVSALLKRKKNLISATQKAIAQTLKKFNIDIFQDKGIFENKTTLKLQKQNISLSFKNAIIATGTSERVIPGLEFDGNLILSSSQILELEDIPPTLAIIGSGPIGLELGQYFSRLGSKIMLIEALDRPAPLEDPDISKEIFKHLKKEKWELYFKSKVKKITIKDKRVFIHLENEIIEADKCLVAIGRLPNTKNIGLEKIDIATNKGFIPVDNYLKASKNIFAIGDVNGKAMLAHAAADQGEYVIRLIANKENSPYFPKTIPSCIYGFPEVISVGKKELDLKGQEYNITKVPLISNPIAQAHGLGNGFIKVIWQKKQVVGISAVGFRVSHLITLATIIVNQKWTKAQVREHIFAHPTLDESLKEALLQ</sequence>
<dbReference type="Gene3D" id="3.50.50.60">
    <property type="entry name" value="FAD/NAD(P)-binding domain"/>
    <property type="match status" value="2"/>
</dbReference>
<comment type="miscellaneous">
    <text evidence="13">The active site is a redox-active disulfide bond.</text>
</comment>
<dbReference type="PRINTS" id="PR00411">
    <property type="entry name" value="PNDRDTASEI"/>
</dbReference>
<feature type="binding site" evidence="11">
    <location>
        <position position="299"/>
    </location>
    <ligand>
        <name>FAD</name>
        <dbReference type="ChEBI" id="CHEBI:57692"/>
    </ligand>
</feature>
<dbReference type="InterPro" id="IPR036188">
    <property type="entry name" value="FAD/NAD-bd_sf"/>
</dbReference>
<dbReference type="InterPro" id="IPR004099">
    <property type="entry name" value="Pyr_nucl-diS_OxRdtase_dimer"/>
</dbReference>
<dbReference type="InterPro" id="IPR050151">
    <property type="entry name" value="Class-I_Pyr_Nuc-Dis_Oxidored"/>
</dbReference>
<keyword evidence="6 11" id="KW-0520">NAD</keyword>
<dbReference type="InterPro" id="IPR012999">
    <property type="entry name" value="Pyr_OxRdtase_I_AS"/>
</dbReference>
<evidence type="ECO:0000256" key="5">
    <source>
        <dbReference type="ARBA" id="ARBA00023002"/>
    </source>
</evidence>
<keyword evidence="11" id="KW-0547">Nucleotide-binding</keyword>
<dbReference type="InterPro" id="IPR006258">
    <property type="entry name" value="Lipoamide_DH"/>
</dbReference>
<dbReference type="Gene3D" id="3.30.390.30">
    <property type="match status" value="1"/>
</dbReference>
<evidence type="ECO:0000259" key="14">
    <source>
        <dbReference type="Pfam" id="PF02852"/>
    </source>
</evidence>
<dbReference type="GO" id="GO:0004148">
    <property type="term" value="F:dihydrolipoyl dehydrogenase (NADH) activity"/>
    <property type="evidence" value="ECO:0007669"/>
    <property type="project" value="UniProtKB-EC"/>
</dbReference>
<feature type="binding site" evidence="11">
    <location>
        <position position="111"/>
    </location>
    <ligand>
        <name>FAD</name>
        <dbReference type="ChEBI" id="CHEBI:57692"/>
    </ligand>
</feature>
<evidence type="ECO:0000256" key="8">
    <source>
        <dbReference type="ARBA" id="ARBA00023284"/>
    </source>
</evidence>
<feature type="binding site" evidence="11">
    <location>
        <begin position="305"/>
        <end position="308"/>
    </location>
    <ligand>
        <name>FAD</name>
        <dbReference type="ChEBI" id="CHEBI:57692"/>
    </ligand>
</feature>
<evidence type="ECO:0000256" key="10">
    <source>
        <dbReference type="PIRSR" id="PIRSR000350-2"/>
    </source>
</evidence>
<dbReference type="PIRSF" id="PIRSF000350">
    <property type="entry name" value="Mercury_reductase_MerA"/>
    <property type="match status" value="1"/>
</dbReference>
<dbReference type="GO" id="GO:0005737">
    <property type="term" value="C:cytoplasm"/>
    <property type="evidence" value="ECO:0007669"/>
    <property type="project" value="UniProtKB-ARBA"/>
</dbReference>
<evidence type="ECO:0000256" key="11">
    <source>
        <dbReference type="PIRSR" id="PIRSR000350-3"/>
    </source>
</evidence>
<dbReference type="NCBIfam" id="TIGR01350">
    <property type="entry name" value="lipoamide_DH"/>
    <property type="match status" value="1"/>
</dbReference>
<dbReference type="InterPro" id="IPR016156">
    <property type="entry name" value="FAD/NAD-linked_Rdtase_dimer_sf"/>
</dbReference>
<feature type="binding site" evidence="11">
    <location>
        <begin position="174"/>
        <end position="181"/>
    </location>
    <ligand>
        <name>NAD(+)</name>
        <dbReference type="ChEBI" id="CHEBI:57540"/>
    </ligand>
</feature>
<gene>
    <name evidence="16" type="ORF">SAMN04488516_11335</name>
</gene>
<dbReference type="PRINTS" id="PR00368">
    <property type="entry name" value="FADPNR"/>
</dbReference>
<dbReference type="Pfam" id="PF02852">
    <property type="entry name" value="Pyr_redox_dim"/>
    <property type="match status" value="1"/>
</dbReference>
<dbReference type="EC" id="1.8.1.4" evidence="2 13"/>
<feature type="binding site" evidence="11">
    <location>
        <position position="48"/>
    </location>
    <ligand>
        <name>FAD</name>
        <dbReference type="ChEBI" id="CHEBI:57692"/>
    </ligand>
</feature>
<dbReference type="EMBL" id="FNIN01000013">
    <property type="protein sequence ID" value="SDN96243.1"/>
    <property type="molecule type" value="Genomic_DNA"/>
</dbReference>
<dbReference type="STRING" id="206665.SAMN04488516_11335"/>
<keyword evidence="3 13" id="KW-0285">Flavoprotein</keyword>
<evidence type="ECO:0000313" key="17">
    <source>
        <dbReference type="Proteomes" id="UP000199602"/>
    </source>
</evidence>
<dbReference type="SUPFAM" id="SSF51905">
    <property type="entry name" value="FAD/NAD(P)-binding domain"/>
    <property type="match status" value="1"/>
</dbReference>
<evidence type="ECO:0000256" key="9">
    <source>
        <dbReference type="ARBA" id="ARBA00049187"/>
    </source>
</evidence>
<dbReference type="AlphaFoldDB" id="A0A1H0FNI9"/>
<feature type="binding site" evidence="11">
    <location>
        <position position="197"/>
    </location>
    <ligand>
        <name>NAD(+)</name>
        <dbReference type="ChEBI" id="CHEBI:57540"/>
    </ligand>
</feature>
<dbReference type="InterPro" id="IPR023753">
    <property type="entry name" value="FAD/NAD-binding_dom"/>
</dbReference>
<keyword evidence="17" id="KW-1185">Reference proteome</keyword>
<comment type="catalytic activity">
    <reaction evidence="9 13">
        <text>N(6)-[(R)-dihydrolipoyl]-L-lysyl-[protein] + NAD(+) = N(6)-[(R)-lipoyl]-L-lysyl-[protein] + NADH + H(+)</text>
        <dbReference type="Rhea" id="RHEA:15045"/>
        <dbReference type="Rhea" id="RHEA-COMP:10474"/>
        <dbReference type="Rhea" id="RHEA-COMP:10475"/>
        <dbReference type="ChEBI" id="CHEBI:15378"/>
        <dbReference type="ChEBI" id="CHEBI:57540"/>
        <dbReference type="ChEBI" id="CHEBI:57945"/>
        <dbReference type="ChEBI" id="CHEBI:83099"/>
        <dbReference type="ChEBI" id="CHEBI:83100"/>
        <dbReference type="EC" id="1.8.1.4"/>
    </reaction>
</comment>
<keyword evidence="5 13" id="KW-0560">Oxidoreductase</keyword>
<evidence type="ECO:0000256" key="7">
    <source>
        <dbReference type="ARBA" id="ARBA00023157"/>
    </source>
</evidence>
<comment type="cofactor">
    <cofactor evidence="11 13">
        <name>FAD</name>
        <dbReference type="ChEBI" id="CHEBI:57692"/>
    </cofactor>
    <text evidence="11 13">Binds 1 FAD per subunit.</text>
</comment>
<keyword evidence="8 13" id="KW-0676">Redox-active center</keyword>
<evidence type="ECO:0000256" key="1">
    <source>
        <dbReference type="ARBA" id="ARBA00007532"/>
    </source>
</evidence>
<reference evidence="16 17" key="1">
    <citation type="submission" date="2016-10" db="EMBL/GenBank/DDBJ databases">
        <authorList>
            <person name="de Groot N.N."/>
        </authorList>
    </citation>
    <scope>NUCLEOTIDE SEQUENCE [LARGE SCALE GENOMIC DNA]</scope>
    <source>
        <strain evidence="16 17">DSM 15269</strain>
    </source>
</reference>
<dbReference type="Pfam" id="PF07992">
    <property type="entry name" value="Pyr_redox_2"/>
    <property type="match status" value="1"/>
</dbReference>
<evidence type="ECO:0000256" key="12">
    <source>
        <dbReference type="PIRSR" id="PIRSR000350-4"/>
    </source>
</evidence>
<dbReference type="GO" id="GO:0006103">
    <property type="term" value="P:2-oxoglutarate metabolic process"/>
    <property type="evidence" value="ECO:0007669"/>
    <property type="project" value="TreeGrafter"/>
</dbReference>
<organism evidence="16 17">
    <name type="scientific">Desulfonauticus submarinus</name>
    <dbReference type="NCBI Taxonomy" id="206665"/>
    <lineage>
        <taxon>Bacteria</taxon>
        <taxon>Pseudomonadati</taxon>
        <taxon>Thermodesulfobacteriota</taxon>
        <taxon>Desulfovibrionia</taxon>
        <taxon>Desulfovibrionales</taxon>
        <taxon>Desulfonauticaceae</taxon>
        <taxon>Desulfonauticus</taxon>
    </lineage>
</organism>
<feature type="domain" description="FAD/NAD(P)-binding" evidence="15">
    <location>
        <begin position="2"/>
        <end position="314"/>
    </location>
</feature>
<evidence type="ECO:0000313" key="16">
    <source>
        <dbReference type="EMBL" id="SDN96243.1"/>
    </source>
</evidence>
<dbReference type="Proteomes" id="UP000199602">
    <property type="component" value="Unassembled WGS sequence"/>
</dbReference>
<feature type="domain" description="Pyridine nucleotide-disulphide oxidoreductase dimerisation" evidence="14">
    <location>
        <begin position="334"/>
        <end position="438"/>
    </location>
</feature>
<feature type="active site" description="Proton acceptor" evidence="10">
    <location>
        <position position="428"/>
    </location>
</feature>
<evidence type="ECO:0000259" key="15">
    <source>
        <dbReference type="Pfam" id="PF07992"/>
    </source>
</evidence>
<dbReference type="RefSeq" id="WP_092066211.1">
    <property type="nucleotide sequence ID" value="NZ_FNIN01000013.1"/>
</dbReference>
<dbReference type="OrthoDB" id="9786429at2"/>
<keyword evidence="4 11" id="KW-0274">FAD</keyword>
<dbReference type="PANTHER" id="PTHR22912:SF151">
    <property type="entry name" value="DIHYDROLIPOYL DEHYDROGENASE, MITOCHONDRIAL"/>
    <property type="match status" value="1"/>
</dbReference>
<feature type="binding site" evidence="11">
    <location>
        <position position="260"/>
    </location>
    <ligand>
        <name>NAD(+)</name>
        <dbReference type="ChEBI" id="CHEBI:57540"/>
    </ligand>
</feature>
<keyword evidence="7" id="KW-1015">Disulfide bond</keyword>
<accession>A0A1H0FNI9</accession>
<dbReference type="PANTHER" id="PTHR22912">
    <property type="entry name" value="DISULFIDE OXIDOREDUCTASE"/>
    <property type="match status" value="1"/>
</dbReference>
<dbReference type="SUPFAM" id="SSF55424">
    <property type="entry name" value="FAD/NAD-linked reductases, dimerisation (C-terminal) domain"/>
    <property type="match status" value="1"/>
</dbReference>
<protein>
    <recommendedName>
        <fullName evidence="2 13">Dihydrolipoyl dehydrogenase</fullName>
        <ecNumber evidence="2 13">1.8.1.4</ecNumber>
    </recommendedName>
</protein>
<evidence type="ECO:0000256" key="13">
    <source>
        <dbReference type="RuleBase" id="RU003692"/>
    </source>
</evidence>
<comment type="similarity">
    <text evidence="1 13">Belongs to the class-I pyridine nucleotide-disulfide oxidoreductase family.</text>
</comment>
<evidence type="ECO:0000256" key="4">
    <source>
        <dbReference type="ARBA" id="ARBA00022827"/>
    </source>
</evidence>
<evidence type="ECO:0000256" key="3">
    <source>
        <dbReference type="ARBA" id="ARBA00022630"/>
    </source>
</evidence>
<evidence type="ECO:0000256" key="2">
    <source>
        <dbReference type="ARBA" id="ARBA00012608"/>
    </source>
</evidence>
<evidence type="ECO:0000256" key="6">
    <source>
        <dbReference type="ARBA" id="ARBA00023027"/>
    </source>
</evidence>
<proteinExistence type="inferred from homology"/>